<evidence type="ECO:0000313" key="1">
    <source>
        <dbReference type="EMBL" id="KAJ5151735.1"/>
    </source>
</evidence>
<protein>
    <recommendedName>
        <fullName evidence="3">Arrestin-like N-terminal domain-containing protein</fullName>
    </recommendedName>
</protein>
<dbReference type="Gene3D" id="2.60.40.640">
    <property type="match status" value="1"/>
</dbReference>
<reference evidence="1" key="1">
    <citation type="submission" date="2022-11" db="EMBL/GenBank/DDBJ databases">
        <authorList>
            <person name="Petersen C."/>
        </authorList>
    </citation>
    <scope>NUCLEOTIDE SEQUENCE</scope>
    <source>
        <strain evidence="1">IBT 21917</strain>
    </source>
</reference>
<name>A0A9W9HN84_9EURO</name>
<evidence type="ECO:0000313" key="2">
    <source>
        <dbReference type="Proteomes" id="UP001146351"/>
    </source>
</evidence>
<proteinExistence type="predicted"/>
<evidence type="ECO:0008006" key="3">
    <source>
        <dbReference type="Google" id="ProtNLM"/>
    </source>
</evidence>
<keyword evidence="2" id="KW-1185">Reference proteome</keyword>
<dbReference type="Proteomes" id="UP001146351">
    <property type="component" value="Unassembled WGS sequence"/>
</dbReference>
<accession>A0A9W9HN84</accession>
<gene>
    <name evidence="1" type="ORF">N7492_010030</name>
</gene>
<reference evidence="1" key="2">
    <citation type="journal article" date="2023" name="IMA Fungus">
        <title>Comparative genomic study of the Penicillium genus elucidates a diverse pangenome and 15 lateral gene transfer events.</title>
        <authorList>
            <person name="Petersen C."/>
            <person name="Sorensen T."/>
            <person name="Nielsen M.R."/>
            <person name="Sondergaard T.E."/>
            <person name="Sorensen J.L."/>
            <person name="Fitzpatrick D.A."/>
            <person name="Frisvad J.C."/>
            <person name="Nielsen K.L."/>
        </authorList>
    </citation>
    <scope>NUCLEOTIDE SEQUENCE</scope>
    <source>
        <strain evidence="1">IBT 21917</strain>
    </source>
</reference>
<dbReference type="AlphaFoldDB" id="A0A9W9HN84"/>
<organism evidence="1 2">
    <name type="scientific">Penicillium capsulatum</name>
    <dbReference type="NCBI Taxonomy" id="69766"/>
    <lineage>
        <taxon>Eukaryota</taxon>
        <taxon>Fungi</taxon>
        <taxon>Dikarya</taxon>
        <taxon>Ascomycota</taxon>
        <taxon>Pezizomycotina</taxon>
        <taxon>Eurotiomycetes</taxon>
        <taxon>Eurotiomycetidae</taxon>
        <taxon>Eurotiales</taxon>
        <taxon>Aspergillaceae</taxon>
        <taxon>Penicillium</taxon>
    </lineage>
</organism>
<dbReference type="InterPro" id="IPR014752">
    <property type="entry name" value="Arrestin-like_C"/>
</dbReference>
<dbReference type="OrthoDB" id="2333384at2759"/>
<dbReference type="EMBL" id="JAPQKO010000008">
    <property type="protein sequence ID" value="KAJ5151735.1"/>
    <property type="molecule type" value="Genomic_DNA"/>
</dbReference>
<comment type="caution">
    <text evidence="1">The sequence shown here is derived from an EMBL/GenBank/DDBJ whole genome shotgun (WGS) entry which is preliminary data.</text>
</comment>
<sequence>MAPTVSQLGPDLDVVLERAKETGCFEFTGDDIIHGHVIRKSPLVDPDTSIDIRLHGRSEFRLRATSGMSSTGLSSHFKFFDESKNGLQIHQGPLHISSDGSGHGTWPFAILLPKHPDLAALRSDPSEKTFCPLSDIALQEIPPSFLVKEKSHGRLLEGLVEYYLEVTMRCSGTRSTLTSTKNKEFTAIKLLSVRSGVSPAPITDFGIKKHSKLKRKVASQRLAPGGESRLSIGQHIQKVLGSSQVPVYAFSLEVQVPTVLQIGNPNPIPLRIRAETSWADTNEILRNMTPMILVKNLTMKLQTTCFCSSKKLKLKKNKERGMPAKSSLTLVQYSWTSDSRAVYDTAKTTVATGLDEPSGANSHIVPQDSTTDLDLGVALGILTPKKSGNEKIYPTFTTCNIRNTHDLEWWITLIIGGETVKYNGHHSVTVIGPA</sequence>